<dbReference type="Proteomes" id="UP000199158">
    <property type="component" value="Unassembled WGS sequence"/>
</dbReference>
<dbReference type="STRING" id="474960.SAMN05216180_2384"/>
<gene>
    <name evidence="1" type="ORF">SAMN05216180_2384</name>
</gene>
<sequence>MNNYKKEIDAVREQMLTILSNLSDADVQRISEKDGVAGITALELLQNFISDLVKDTNGSDETPQYSDIYKKLPVPFGSQIFIPIRYKEVLDNSIQESVEQFTLVGIRRKGNKDVYLVSSGEDTDEAEIDGVFVTEEAAQQWLIKNKEITL</sequence>
<evidence type="ECO:0000313" key="2">
    <source>
        <dbReference type="Proteomes" id="UP000199158"/>
    </source>
</evidence>
<name>A0A1H8CWH3_9FIRM</name>
<dbReference type="AlphaFoldDB" id="A0A1H8CWH3"/>
<organism evidence="1 2">
    <name type="scientific">Hydrogenoanaerobacterium saccharovorans</name>
    <dbReference type="NCBI Taxonomy" id="474960"/>
    <lineage>
        <taxon>Bacteria</taxon>
        <taxon>Bacillati</taxon>
        <taxon>Bacillota</taxon>
        <taxon>Clostridia</taxon>
        <taxon>Eubacteriales</taxon>
        <taxon>Oscillospiraceae</taxon>
        <taxon>Hydrogenoanaerobacterium</taxon>
    </lineage>
</organism>
<dbReference type="EMBL" id="FOCG01000002">
    <property type="protein sequence ID" value="SEM99561.1"/>
    <property type="molecule type" value="Genomic_DNA"/>
</dbReference>
<proteinExistence type="predicted"/>
<accession>A0A1H8CWH3</accession>
<dbReference type="OrthoDB" id="1915448at2"/>
<evidence type="ECO:0000313" key="1">
    <source>
        <dbReference type="EMBL" id="SEM99561.1"/>
    </source>
</evidence>
<dbReference type="RefSeq" id="WP_092755438.1">
    <property type="nucleotide sequence ID" value="NZ_FOCG01000002.1"/>
</dbReference>
<keyword evidence="2" id="KW-1185">Reference proteome</keyword>
<protein>
    <submittedName>
        <fullName evidence="1">Uncharacterized protein</fullName>
    </submittedName>
</protein>
<reference evidence="1 2" key="1">
    <citation type="submission" date="2016-10" db="EMBL/GenBank/DDBJ databases">
        <authorList>
            <person name="de Groot N.N."/>
        </authorList>
    </citation>
    <scope>NUCLEOTIDE SEQUENCE [LARGE SCALE GENOMIC DNA]</scope>
    <source>
        <strain evidence="1 2">CGMCC 1.5070</strain>
    </source>
</reference>